<dbReference type="Proteomes" id="UP001597083">
    <property type="component" value="Unassembled WGS sequence"/>
</dbReference>
<dbReference type="SUPFAM" id="SSF55781">
    <property type="entry name" value="GAF domain-like"/>
    <property type="match status" value="1"/>
</dbReference>
<keyword evidence="3" id="KW-1185">Reference proteome</keyword>
<comment type="caution">
    <text evidence="2">The sequence shown here is derived from an EMBL/GenBank/DDBJ whole genome shotgun (WGS) entry which is preliminary data.</text>
</comment>
<accession>A0ABW3CLE9</accession>
<dbReference type="InterPro" id="IPR029016">
    <property type="entry name" value="GAF-like_dom_sf"/>
</dbReference>
<dbReference type="PROSITE" id="PS51078">
    <property type="entry name" value="ICLR_ED"/>
    <property type="match status" value="1"/>
</dbReference>
<reference evidence="3" key="1">
    <citation type="journal article" date="2019" name="Int. J. Syst. Evol. Microbiol.">
        <title>The Global Catalogue of Microorganisms (GCM) 10K type strain sequencing project: providing services to taxonomists for standard genome sequencing and annotation.</title>
        <authorList>
            <consortium name="The Broad Institute Genomics Platform"/>
            <consortium name="The Broad Institute Genome Sequencing Center for Infectious Disease"/>
            <person name="Wu L."/>
            <person name="Ma J."/>
        </authorList>
    </citation>
    <scope>NUCLEOTIDE SEQUENCE [LARGE SCALE GENOMIC DNA]</scope>
    <source>
        <strain evidence="3">JCM 31696</strain>
    </source>
</reference>
<name>A0ABW3CLE9_9ACTN</name>
<dbReference type="Gene3D" id="3.30.450.40">
    <property type="match status" value="1"/>
</dbReference>
<organism evidence="2 3">
    <name type="scientific">Actinomadura adrarensis</name>
    <dbReference type="NCBI Taxonomy" id="1819600"/>
    <lineage>
        <taxon>Bacteria</taxon>
        <taxon>Bacillati</taxon>
        <taxon>Actinomycetota</taxon>
        <taxon>Actinomycetes</taxon>
        <taxon>Streptosporangiales</taxon>
        <taxon>Thermomonosporaceae</taxon>
        <taxon>Actinomadura</taxon>
    </lineage>
</organism>
<evidence type="ECO:0000259" key="1">
    <source>
        <dbReference type="PROSITE" id="PS51078"/>
    </source>
</evidence>
<sequence length="166" mass="17858">GQSVPLVPPFGAVFVAWDETASAQWLARAGKPSSERKPEQWGKLLETIRRQGYSVSLADDRGSVPQADFDDLLTTADAEEARRRRDELVGMMQHGEYLAGEIDDNAVVRLTQISAPVFDATGRAAASLMLLGPQRELTGKELNVLAQQVAESARRAGRLAGGGNNA</sequence>
<evidence type="ECO:0000313" key="3">
    <source>
        <dbReference type="Proteomes" id="UP001597083"/>
    </source>
</evidence>
<dbReference type="InterPro" id="IPR014757">
    <property type="entry name" value="Tscrpt_reg_IclR_C"/>
</dbReference>
<evidence type="ECO:0000313" key="2">
    <source>
        <dbReference type="EMBL" id="MFD0855366.1"/>
    </source>
</evidence>
<protein>
    <recommendedName>
        <fullName evidence="1">IclR-ED domain-containing protein</fullName>
    </recommendedName>
</protein>
<feature type="non-terminal residue" evidence="2">
    <location>
        <position position="1"/>
    </location>
</feature>
<dbReference type="EMBL" id="JBHTIR010003536">
    <property type="protein sequence ID" value="MFD0855366.1"/>
    <property type="molecule type" value="Genomic_DNA"/>
</dbReference>
<gene>
    <name evidence="2" type="ORF">ACFQ07_24205</name>
</gene>
<proteinExistence type="predicted"/>
<feature type="domain" description="IclR-ED" evidence="1">
    <location>
        <begin position="1"/>
        <end position="162"/>
    </location>
</feature>